<protein>
    <submittedName>
        <fullName evidence="1">Uncharacterized protein</fullName>
    </submittedName>
</protein>
<name>J1K025_9HYPH</name>
<comment type="caution">
    <text evidence="1">The sequence shown here is derived from an EMBL/GenBank/DDBJ whole genome shotgun (WGS) entry which is preliminary data.</text>
</comment>
<dbReference type="PATRIC" id="fig|1094558.3.peg.835"/>
<organism evidence="1 2">
    <name type="scientific">Bartonella tamiae Th239</name>
    <dbReference type="NCBI Taxonomy" id="1094558"/>
    <lineage>
        <taxon>Bacteria</taxon>
        <taxon>Pseudomonadati</taxon>
        <taxon>Pseudomonadota</taxon>
        <taxon>Alphaproteobacteria</taxon>
        <taxon>Hyphomicrobiales</taxon>
        <taxon>Bartonellaceae</taxon>
        <taxon>Bartonella</taxon>
    </lineage>
</organism>
<proteinExistence type="predicted"/>
<accession>J1K025</accession>
<keyword evidence="2" id="KW-1185">Reference proteome</keyword>
<dbReference type="HOGENOM" id="CLU_3114973_0_0_5"/>
<dbReference type="EMBL" id="AIMB01000007">
    <property type="protein sequence ID" value="EJF90360.1"/>
    <property type="molecule type" value="Genomic_DNA"/>
</dbReference>
<gene>
    <name evidence="1" type="ORF">ME5_00761</name>
</gene>
<dbReference type="RefSeq" id="WP_008038584.1">
    <property type="nucleotide sequence ID" value="NZ_JH725147.1"/>
</dbReference>
<sequence length="50" mass="5584">MSKLKSEINTNNHNNAADDLVELSEATIKKLDAAGGRGQGYVRFIFRRSF</sequence>
<evidence type="ECO:0000313" key="1">
    <source>
        <dbReference type="EMBL" id="EJF90360.1"/>
    </source>
</evidence>
<dbReference type="STRING" id="1094558.ME5_00761"/>
<dbReference type="Proteomes" id="UP000008952">
    <property type="component" value="Unassembled WGS sequence"/>
</dbReference>
<dbReference type="AlphaFoldDB" id="J1K025"/>
<evidence type="ECO:0000313" key="2">
    <source>
        <dbReference type="Proteomes" id="UP000008952"/>
    </source>
</evidence>
<reference evidence="1 2" key="1">
    <citation type="submission" date="2012-03" db="EMBL/GenBank/DDBJ databases">
        <title>The Genome Sequence of Bartonella tamiae Th239.</title>
        <authorList>
            <consortium name="The Broad Institute Genome Sequencing Platform"/>
            <consortium name="The Broad Institute Genome Sequencing Center for Infectious Disease"/>
            <person name="Feldgarden M."/>
            <person name="Kirby J."/>
            <person name="Kosoy M."/>
            <person name="Birtles R."/>
            <person name="Probert W.S."/>
            <person name="Chiaraviglio L."/>
            <person name="Young S.K."/>
            <person name="Zeng Q."/>
            <person name="Gargeya S."/>
            <person name="Fitzgerald M."/>
            <person name="Haas B."/>
            <person name="Abouelleil A."/>
            <person name="Alvarado L."/>
            <person name="Arachchi H.M."/>
            <person name="Berlin A."/>
            <person name="Chapman S.B."/>
            <person name="Gearin G."/>
            <person name="Goldberg J."/>
            <person name="Griggs A."/>
            <person name="Gujja S."/>
            <person name="Hansen M."/>
            <person name="Heiman D."/>
            <person name="Howarth C."/>
            <person name="Larimer J."/>
            <person name="Lui A."/>
            <person name="MacDonald P.J.P."/>
            <person name="McCowen C."/>
            <person name="Montmayeur A."/>
            <person name="Murphy C."/>
            <person name="Neiman D."/>
            <person name="Pearson M."/>
            <person name="Priest M."/>
            <person name="Roberts A."/>
            <person name="Saif S."/>
            <person name="Shea T."/>
            <person name="Sisk P."/>
            <person name="Stolte C."/>
            <person name="Sykes S."/>
            <person name="Wortman J."/>
            <person name="Nusbaum C."/>
            <person name="Birren B."/>
        </authorList>
    </citation>
    <scope>NUCLEOTIDE SEQUENCE [LARGE SCALE GENOMIC DNA]</scope>
    <source>
        <strain evidence="1 2">Th239</strain>
    </source>
</reference>